<keyword evidence="2" id="KW-0413">Isomerase</keyword>
<dbReference type="RefSeq" id="WP_147204509.1">
    <property type="nucleotide sequence ID" value="NZ_BJYT01000010.1"/>
</dbReference>
<dbReference type="Gene3D" id="1.50.10.10">
    <property type="match status" value="1"/>
</dbReference>
<reference evidence="4 5" key="1">
    <citation type="submission" date="2019-07" db="EMBL/GenBank/DDBJ databases">
        <title>Whole genome shotgun sequence of Segetibacter aerophilus NBRC 106135.</title>
        <authorList>
            <person name="Hosoyama A."/>
            <person name="Uohara A."/>
            <person name="Ohji S."/>
            <person name="Ichikawa N."/>
        </authorList>
    </citation>
    <scope>NUCLEOTIDE SEQUENCE [LARGE SCALE GENOMIC DNA]</scope>
    <source>
        <strain evidence="4 5">NBRC 106135</strain>
    </source>
</reference>
<feature type="signal peptide" evidence="3">
    <location>
        <begin position="1"/>
        <end position="18"/>
    </location>
</feature>
<feature type="chain" id="PRO_5022169889" evidence="3">
    <location>
        <begin position="19"/>
        <end position="456"/>
    </location>
</feature>
<gene>
    <name evidence="4" type="ORF">SAE01_28920</name>
</gene>
<protein>
    <submittedName>
        <fullName evidence="4">Cellobiose 2-epimerase</fullName>
    </submittedName>
</protein>
<evidence type="ECO:0000313" key="5">
    <source>
        <dbReference type="Proteomes" id="UP000321513"/>
    </source>
</evidence>
<evidence type="ECO:0000313" key="4">
    <source>
        <dbReference type="EMBL" id="GEO10396.1"/>
    </source>
</evidence>
<dbReference type="EMBL" id="BJYT01000010">
    <property type="protein sequence ID" value="GEO10396.1"/>
    <property type="molecule type" value="Genomic_DNA"/>
</dbReference>
<sequence length="456" mass="53111">MIKTAFAILLLFTSALSAQQKKTNISSPERLKIAAEMDKSIRTELLNKWYPQSEDSLYGGFITSYTYDFKPTGNQDKMIVTQARHTWTNAKAAEFYPSVPFYKAGAKHGFKFLRDVMWDKTYGGFYNLVDRQGNDKSDKRKPKEAYGNSFGIYALAAYYKMSHDTGALNLVKKAFLWMEQHSHDPIYKGYYQHLQRDGTPVVRDNTVPSTSDLGYKDQNTSIHLLEAFTELYSVWPDKLVRERLQEMLLLVRDVITTNRGNLVLFFQPDWTPVSFRDSSETSILRHRNLDHVSFGHDVETAFLMLEASHALGWKNDQSTMTVAKRMVDHALRNGWDSNVGGFYDEGYYFKDQQNIKIILDTKNWWAQAEGLNTLLLMSDQFPNDPMHYFDKFKKLWQYTQTYLIDHKYGDWYEAGLDKQPEKQTALKGHIWKATYHHYRSLSNCIKRLKGHGEKFD</sequence>
<accession>A0A512BEJ8</accession>
<proteinExistence type="inferred from homology"/>
<dbReference type="SUPFAM" id="SSF48208">
    <property type="entry name" value="Six-hairpin glycosidases"/>
    <property type="match status" value="1"/>
</dbReference>
<dbReference type="GO" id="GO:0016853">
    <property type="term" value="F:isomerase activity"/>
    <property type="evidence" value="ECO:0007669"/>
    <property type="project" value="UniProtKB-KW"/>
</dbReference>
<evidence type="ECO:0000256" key="2">
    <source>
        <dbReference type="ARBA" id="ARBA00023235"/>
    </source>
</evidence>
<dbReference type="InterPro" id="IPR012341">
    <property type="entry name" value="6hp_glycosidase-like_sf"/>
</dbReference>
<comment type="caution">
    <text evidence="4">The sequence shown here is derived from an EMBL/GenBank/DDBJ whole genome shotgun (WGS) entry which is preliminary data.</text>
</comment>
<dbReference type="GO" id="GO:0005975">
    <property type="term" value="P:carbohydrate metabolic process"/>
    <property type="evidence" value="ECO:0007669"/>
    <property type="project" value="InterPro"/>
</dbReference>
<keyword evidence="5" id="KW-1185">Reference proteome</keyword>
<dbReference type="PANTHER" id="PTHR15108">
    <property type="entry name" value="N-ACYLGLUCOSAMINE-2-EPIMERASE"/>
    <property type="match status" value="1"/>
</dbReference>
<comment type="similarity">
    <text evidence="1">Belongs to the N-acylglucosamine 2-epimerase family.</text>
</comment>
<dbReference type="Proteomes" id="UP000321513">
    <property type="component" value="Unassembled WGS sequence"/>
</dbReference>
<dbReference type="InterPro" id="IPR008928">
    <property type="entry name" value="6-hairpin_glycosidase_sf"/>
</dbReference>
<dbReference type="AlphaFoldDB" id="A0A512BEJ8"/>
<dbReference type="OrthoDB" id="5141876at2"/>
<dbReference type="InterPro" id="IPR010819">
    <property type="entry name" value="AGE/CE"/>
</dbReference>
<dbReference type="Pfam" id="PF07221">
    <property type="entry name" value="GlcNAc_2-epim"/>
    <property type="match status" value="1"/>
</dbReference>
<name>A0A512BEJ8_9BACT</name>
<evidence type="ECO:0000256" key="1">
    <source>
        <dbReference type="ARBA" id="ARBA00008558"/>
    </source>
</evidence>
<evidence type="ECO:0000256" key="3">
    <source>
        <dbReference type="SAM" id="SignalP"/>
    </source>
</evidence>
<organism evidence="4 5">
    <name type="scientific">Segetibacter aerophilus</name>
    <dbReference type="NCBI Taxonomy" id="670293"/>
    <lineage>
        <taxon>Bacteria</taxon>
        <taxon>Pseudomonadati</taxon>
        <taxon>Bacteroidota</taxon>
        <taxon>Chitinophagia</taxon>
        <taxon>Chitinophagales</taxon>
        <taxon>Chitinophagaceae</taxon>
        <taxon>Segetibacter</taxon>
    </lineage>
</organism>
<keyword evidence="3" id="KW-0732">Signal</keyword>